<accession>A0A9D1M360</accession>
<proteinExistence type="predicted"/>
<gene>
    <name evidence="1" type="ORF">IAD20_01525</name>
</gene>
<reference evidence="1" key="2">
    <citation type="journal article" date="2021" name="PeerJ">
        <title>Extensive microbial diversity within the chicken gut microbiome revealed by metagenomics and culture.</title>
        <authorList>
            <person name="Gilroy R."/>
            <person name="Ravi A."/>
            <person name="Getino M."/>
            <person name="Pursley I."/>
            <person name="Horton D.L."/>
            <person name="Alikhan N.F."/>
            <person name="Baker D."/>
            <person name="Gharbi K."/>
            <person name="Hall N."/>
            <person name="Watson M."/>
            <person name="Adriaenssens E.M."/>
            <person name="Foster-Nyarko E."/>
            <person name="Jarju S."/>
            <person name="Secka A."/>
            <person name="Antonio M."/>
            <person name="Oren A."/>
            <person name="Chaudhuri R.R."/>
            <person name="La Ragione R."/>
            <person name="Hildebrand F."/>
            <person name="Pallen M.J."/>
        </authorList>
    </citation>
    <scope>NUCLEOTIDE SEQUENCE</scope>
    <source>
        <strain evidence="1">ChiW3-316</strain>
    </source>
</reference>
<dbReference type="Proteomes" id="UP000824107">
    <property type="component" value="Unassembled WGS sequence"/>
</dbReference>
<comment type="caution">
    <text evidence="1">The sequence shown here is derived from an EMBL/GenBank/DDBJ whole genome shotgun (WGS) entry which is preliminary data.</text>
</comment>
<protein>
    <submittedName>
        <fullName evidence="1">Uncharacterized protein</fullName>
    </submittedName>
</protein>
<name>A0A9D1M360_9PROT</name>
<organism evidence="1 2">
    <name type="scientific">Candidatus Scatocola faecipullorum</name>
    <dbReference type="NCBI Taxonomy" id="2840917"/>
    <lineage>
        <taxon>Bacteria</taxon>
        <taxon>Pseudomonadati</taxon>
        <taxon>Pseudomonadota</taxon>
        <taxon>Alphaproteobacteria</taxon>
        <taxon>Rhodospirillales</taxon>
        <taxon>Rhodospirillaceae</taxon>
        <taxon>Rhodospirillaceae incertae sedis</taxon>
        <taxon>Candidatus Scatocola</taxon>
    </lineage>
</organism>
<dbReference type="AlphaFoldDB" id="A0A9D1M360"/>
<reference evidence="1" key="1">
    <citation type="submission" date="2020-10" db="EMBL/GenBank/DDBJ databases">
        <authorList>
            <person name="Gilroy R."/>
        </authorList>
    </citation>
    <scope>NUCLEOTIDE SEQUENCE</scope>
    <source>
        <strain evidence="1">ChiW3-316</strain>
    </source>
</reference>
<evidence type="ECO:0000313" key="2">
    <source>
        <dbReference type="Proteomes" id="UP000824107"/>
    </source>
</evidence>
<dbReference type="EMBL" id="DVNC01000015">
    <property type="protein sequence ID" value="HIU52743.1"/>
    <property type="molecule type" value="Genomic_DNA"/>
</dbReference>
<evidence type="ECO:0000313" key="1">
    <source>
        <dbReference type="EMBL" id="HIU52743.1"/>
    </source>
</evidence>
<sequence length="246" mass="28032">MAEIIFSQRLYSDLKERRLYASLQEAFTADLKNRKDELGALCVGELRYFSDGSKDMLEYAVPQKTSVLTADFQKAKDCRDVAGKGKPVFADNMMFAGTNEDCVVVDTPSLSQACKVLLNNLNELNRISIHRMTFGTKGFSTRIEKGIQLFIEPYYFWTIDEVRENCRKEVFEEAQRYSELGYNLFGGRSSDEVVCLLGDCYILPQEVFEAWADYKAPRRSKPIPQPLQAEQYIYLDLTANSGGLLN</sequence>